<accession>A0A915DLV2</accession>
<evidence type="ECO:0000256" key="1">
    <source>
        <dbReference type="SAM" id="MobiDB-lite"/>
    </source>
</evidence>
<protein>
    <submittedName>
        <fullName evidence="3">Uncharacterized protein</fullName>
    </submittedName>
</protein>
<evidence type="ECO:0000313" key="3">
    <source>
        <dbReference type="WBParaSite" id="jg20944"/>
    </source>
</evidence>
<keyword evidence="2" id="KW-1185">Reference proteome</keyword>
<organism evidence="2 3">
    <name type="scientific">Ditylenchus dipsaci</name>
    <dbReference type="NCBI Taxonomy" id="166011"/>
    <lineage>
        <taxon>Eukaryota</taxon>
        <taxon>Metazoa</taxon>
        <taxon>Ecdysozoa</taxon>
        <taxon>Nematoda</taxon>
        <taxon>Chromadorea</taxon>
        <taxon>Rhabditida</taxon>
        <taxon>Tylenchina</taxon>
        <taxon>Tylenchomorpha</taxon>
        <taxon>Sphaerularioidea</taxon>
        <taxon>Anguinidae</taxon>
        <taxon>Anguininae</taxon>
        <taxon>Ditylenchus</taxon>
    </lineage>
</organism>
<proteinExistence type="predicted"/>
<feature type="region of interest" description="Disordered" evidence="1">
    <location>
        <begin position="301"/>
        <end position="324"/>
    </location>
</feature>
<dbReference type="WBParaSite" id="jg20944">
    <property type="protein sequence ID" value="jg20944"/>
    <property type="gene ID" value="jg20944"/>
</dbReference>
<dbReference type="Proteomes" id="UP000887574">
    <property type="component" value="Unplaced"/>
</dbReference>
<evidence type="ECO:0000313" key="2">
    <source>
        <dbReference type="Proteomes" id="UP000887574"/>
    </source>
</evidence>
<reference evidence="3" key="1">
    <citation type="submission" date="2022-11" db="UniProtKB">
        <authorList>
            <consortium name="WormBaseParasite"/>
        </authorList>
    </citation>
    <scope>IDENTIFICATION</scope>
</reference>
<feature type="compositionally biased region" description="Basic and acidic residues" evidence="1">
    <location>
        <begin position="525"/>
        <end position="540"/>
    </location>
</feature>
<dbReference type="AlphaFoldDB" id="A0A915DLV2"/>
<feature type="region of interest" description="Disordered" evidence="1">
    <location>
        <begin position="473"/>
        <end position="556"/>
    </location>
</feature>
<sequence length="556" mass="61685">MIGHTGLLEYHPCPIGALCTRVYCPFMHEQVSHNQHPSPSTSTSNRGLVISQEDNNFQGGGYVGYVGSVNSCNASAMPTTSYNQPVYAQESSISNPSYNQQINYQEPRVGAQYAQWHPTNQYGAYHQSMDHLYGHSALQPQVSLYAPEGPAISTPTSTGAATAFTKCRAIFIKCFQCTKDRRTCWEKKFQPRVREQFSPLADAVSSNVLGQKKLLERRNSSLESVKSHLVKKKGSEAGVAEKQNVIKSQKRRVTEQVQEYQKKLDRQTPDLEKVERAEKQAIDDILSTASHVCVPLSSEPVPKKKFPSKSRPAATVRKSVSTEMPPAKAIVPAKEVVRKQISANDGHQSSKHKEDSKFVVETKAAPASALAHRAKQHELLRHSDSSSRESSVEFVSSPNDVTIDLTSDGEMRGNFKMKVKTSGCQLETSKLRVNAAKIKGKPDLLNDNIKAITKIDEKIEKIGRDLLPKETKKTPVWRQETSARDTVKKWNVADSKPKNLPTPSSGALHNPNFDINSLFDDDDRVESSKNSDESSVQDHPRKMHPVALCNNSLKAQ</sequence>
<name>A0A915DLV2_9BILA</name>